<dbReference type="STRING" id="1457250.GCA_000755225_02291"/>
<keyword evidence="1" id="KW-0812">Transmembrane</keyword>
<evidence type="ECO:0000256" key="1">
    <source>
        <dbReference type="SAM" id="Phobius"/>
    </source>
</evidence>
<evidence type="ECO:0000313" key="3">
    <source>
        <dbReference type="EMBL" id="QCC49703.1"/>
    </source>
</evidence>
<accession>A0A4D6H7D8</accession>
<dbReference type="AlphaFoldDB" id="A0A4D6H7D8"/>
<dbReference type="RefSeq" id="WP_049993151.1">
    <property type="nucleotide sequence ID" value="NZ_CP031310.1"/>
</dbReference>
<keyword evidence="4" id="KW-1185">Reference proteome</keyword>
<organism evidence="3 4">
    <name type="scientific">Halapricum salinum</name>
    <dbReference type="NCBI Taxonomy" id="1457250"/>
    <lineage>
        <taxon>Archaea</taxon>
        <taxon>Methanobacteriati</taxon>
        <taxon>Methanobacteriota</taxon>
        <taxon>Stenosarchaea group</taxon>
        <taxon>Halobacteria</taxon>
        <taxon>Halobacteriales</taxon>
        <taxon>Haloarculaceae</taxon>
        <taxon>Halapricum</taxon>
    </lineage>
</organism>
<evidence type="ECO:0000313" key="4">
    <source>
        <dbReference type="Proteomes" id="UP000296706"/>
    </source>
</evidence>
<dbReference type="KEGG" id="hsn:DV733_00010"/>
<name>A0A4D6H7D8_9EURY</name>
<feature type="transmembrane region" description="Helical" evidence="1">
    <location>
        <begin position="180"/>
        <end position="203"/>
    </location>
</feature>
<dbReference type="GeneID" id="39846207"/>
<feature type="domain" description="DUF7979" evidence="2">
    <location>
        <begin position="69"/>
        <end position="142"/>
    </location>
</feature>
<keyword evidence="1" id="KW-1133">Transmembrane helix</keyword>
<feature type="transmembrane region" description="Helical" evidence="1">
    <location>
        <begin position="209"/>
        <end position="227"/>
    </location>
</feature>
<protein>
    <recommendedName>
        <fullName evidence="2">DUF7979 domain-containing protein</fullName>
    </recommendedName>
</protein>
<dbReference type="Pfam" id="PF25934">
    <property type="entry name" value="DUF7979"/>
    <property type="match status" value="1"/>
</dbReference>
<evidence type="ECO:0000259" key="2">
    <source>
        <dbReference type="Pfam" id="PF25934"/>
    </source>
</evidence>
<sequence length="241" mass="25725">MASSLVWGILIPVAAVVFAVGGIVAFAYRSSLTRYHVPAIALTLLAVTSGLTIAFGIVSAEDEADQVNYTASPCEDSRYRGTTASERLKYSSLSPATQDVFRSALEADGEYTTTTRPPEFEYQGDVGTVLNRISYESECYLLHADSGGSLGLGLFVAFLLFVGGPLTLLALSVGLGGLRWGLFTLPMSMVTGVVVGVLAVAVGRWPGEVLAWAAITAALTWLVLKVVDSRRSETFRERMET</sequence>
<feature type="transmembrane region" description="Helical" evidence="1">
    <location>
        <begin position="40"/>
        <end position="60"/>
    </location>
</feature>
<dbReference type="InterPro" id="IPR058285">
    <property type="entry name" value="DUF7979"/>
</dbReference>
<reference evidence="3 4" key="1">
    <citation type="journal article" date="2019" name="Nat. Commun.">
        <title>A new type of DNA phosphorothioation-based antiviral system in archaea.</title>
        <authorList>
            <person name="Xiong L."/>
            <person name="Liu S."/>
            <person name="Chen S."/>
            <person name="Xiao Y."/>
            <person name="Zhu B."/>
            <person name="Gao Y."/>
            <person name="Zhang Y."/>
            <person name="Chen B."/>
            <person name="Luo J."/>
            <person name="Deng Z."/>
            <person name="Chen X."/>
            <person name="Wang L."/>
            <person name="Chen S."/>
        </authorList>
    </citation>
    <scope>NUCLEOTIDE SEQUENCE [LARGE SCALE GENOMIC DNA]</scope>
    <source>
        <strain evidence="3 4">CBA1105</strain>
    </source>
</reference>
<keyword evidence="1" id="KW-0472">Membrane</keyword>
<dbReference type="Proteomes" id="UP000296706">
    <property type="component" value="Chromosome"/>
</dbReference>
<feature type="transmembrane region" description="Helical" evidence="1">
    <location>
        <begin position="6"/>
        <end position="28"/>
    </location>
</feature>
<dbReference type="EMBL" id="CP031310">
    <property type="protein sequence ID" value="QCC49703.1"/>
    <property type="molecule type" value="Genomic_DNA"/>
</dbReference>
<gene>
    <name evidence="3" type="ORF">DV733_00010</name>
</gene>
<dbReference type="OrthoDB" id="330733at2157"/>
<proteinExistence type="predicted"/>
<feature type="transmembrane region" description="Helical" evidence="1">
    <location>
        <begin position="150"/>
        <end position="173"/>
    </location>
</feature>